<evidence type="ECO:0000313" key="1">
    <source>
        <dbReference type="EMBL" id="KAG6635926.1"/>
    </source>
</evidence>
<gene>
    <name evidence="1" type="ORF">CIPAW_11G077000</name>
</gene>
<sequence>MWQESDRKDIQPISPDRNCHNFSHSLPCEALSNCKSLGRIGMERDYC</sequence>
<dbReference type="Proteomes" id="UP000811609">
    <property type="component" value="Chromosome 11"/>
</dbReference>
<dbReference type="AlphaFoldDB" id="A0A8T1NUT8"/>
<protein>
    <submittedName>
        <fullName evidence="1">Uncharacterized protein</fullName>
    </submittedName>
</protein>
<evidence type="ECO:0000313" key="2">
    <source>
        <dbReference type="Proteomes" id="UP000811609"/>
    </source>
</evidence>
<keyword evidence="2" id="KW-1185">Reference proteome</keyword>
<organism evidence="1 2">
    <name type="scientific">Carya illinoinensis</name>
    <name type="common">Pecan</name>
    <dbReference type="NCBI Taxonomy" id="32201"/>
    <lineage>
        <taxon>Eukaryota</taxon>
        <taxon>Viridiplantae</taxon>
        <taxon>Streptophyta</taxon>
        <taxon>Embryophyta</taxon>
        <taxon>Tracheophyta</taxon>
        <taxon>Spermatophyta</taxon>
        <taxon>Magnoliopsida</taxon>
        <taxon>eudicotyledons</taxon>
        <taxon>Gunneridae</taxon>
        <taxon>Pentapetalae</taxon>
        <taxon>rosids</taxon>
        <taxon>fabids</taxon>
        <taxon>Fagales</taxon>
        <taxon>Juglandaceae</taxon>
        <taxon>Carya</taxon>
    </lineage>
</organism>
<proteinExistence type="predicted"/>
<dbReference type="EMBL" id="CM031819">
    <property type="protein sequence ID" value="KAG6635926.1"/>
    <property type="molecule type" value="Genomic_DNA"/>
</dbReference>
<reference evidence="1" key="1">
    <citation type="submission" date="2020-12" db="EMBL/GenBank/DDBJ databases">
        <title>WGS assembly of Carya illinoinensis cv. Pawnee.</title>
        <authorList>
            <person name="Platts A."/>
            <person name="Shu S."/>
            <person name="Wright S."/>
            <person name="Barry K."/>
            <person name="Edger P."/>
            <person name="Pires J.C."/>
            <person name="Schmutz J."/>
        </authorList>
    </citation>
    <scope>NUCLEOTIDE SEQUENCE</scope>
    <source>
        <tissue evidence="1">Leaf</tissue>
    </source>
</reference>
<comment type="caution">
    <text evidence="1">The sequence shown here is derived from an EMBL/GenBank/DDBJ whole genome shotgun (WGS) entry which is preliminary data.</text>
</comment>
<name>A0A8T1NUT8_CARIL</name>
<accession>A0A8T1NUT8</accession>